<dbReference type="EMBL" id="NSLY01000056">
    <property type="protein sequence ID" value="PDP58048.1"/>
    <property type="molecule type" value="Genomic_DNA"/>
</dbReference>
<organism evidence="1 2">
    <name type="scientific">Prevotella intermedia</name>
    <dbReference type="NCBI Taxonomy" id="28131"/>
    <lineage>
        <taxon>Bacteria</taxon>
        <taxon>Pseudomonadati</taxon>
        <taxon>Bacteroidota</taxon>
        <taxon>Bacteroidia</taxon>
        <taxon>Bacteroidales</taxon>
        <taxon>Prevotellaceae</taxon>
        <taxon>Prevotella</taxon>
    </lineage>
</organism>
<evidence type="ECO:0000313" key="1">
    <source>
        <dbReference type="EMBL" id="PDP58048.1"/>
    </source>
</evidence>
<comment type="caution">
    <text evidence="1">The sequence shown here is derived from an EMBL/GenBank/DDBJ whole genome shotgun (WGS) entry which is preliminary data.</text>
</comment>
<evidence type="ECO:0000313" key="2">
    <source>
        <dbReference type="Proteomes" id="UP000219058"/>
    </source>
</evidence>
<feature type="non-terminal residue" evidence="1">
    <location>
        <position position="50"/>
    </location>
</feature>
<gene>
    <name evidence="1" type="ORF">CLI71_12115</name>
</gene>
<dbReference type="AlphaFoldDB" id="A0A2A6EBC4"/>
<dbReference type="Proteomes" id="UP000219058">
    <property type="component" value="Unassembled WGS sequence"/>
</dbReference>
<sequence length="50" mass="5839">MNASLLNHLQGVKDYTFSGSVYKDKRLFLNLFYNPKGFCHCPNCRSRKLI</sequence>
<accession>A0A2A6EBC4</accession>
<reference evidence="1 2" key="1">
    <citation type="submission" date="2017-09" db="EMBL/GenBank/DDBJ databases">
        <title>Phase variable restriction modification systems are present in the genome sequences of periodontal pathogens Prevotella intermedia, Tannerella forsythia and Porphyromonas gingivalis.</title>
        <authorList>
            <person name="Haigh R.D."/>
            <person name="Crawford L."/>
            <person name="Ralph J."/>
            <person name="Wanford J."/>
            <person name="Vartoukian S.R."/>
            <person name="Hijazib K."/>
            <person name="Wade W."/>
            <person name="Oggioni M.R."/>
        </authorList>
    </citation>
    <scope>NUCLEOTIDE SEQUENCE [LARGE SCALE GENOMIC DNA]</scope>
    <source>
        <strain evidence="1 2">WW2834</strain>
    </source>
</reference>
<proteinExistence type="predicted"/>
<protein>
    <submittedName>
        <fullName evidence="1">ISL3 family transposase</fullName>
    </submittedName>
</protein>
<name>A0A2A6EBC4_PREIN</name>